<name>A0A6A1WBB0_9ROSI</name>
<organism evidence="2 3">
    <name type="scientific">Morella rubra</name>
    <name type="common">Chinese bayberry</name>
    <dbReference type="NCBI Taxonomy" id="262757"/>
    <lineage>
        <taxon>Eukaryota</taxon>
        <taxon>Viridiplantae</taxon>
        <taxon>Streptophyta</taxon>
        <taxon>Embryophyta</taxon>
        <taxon>Tracheophyta</taxon>
        <taxon>Spermatophyta</taxon>
        <taxon>Magnoliopsida</taxon>
        <taxon>eudicotyledons</taxon>
        <taxon>Gunneridae</taxon>
        <taxon>Pentapetalae</taxon>
        <taxon>rosids</taxon>
        <taxon>fabids</taxon>
        <taxon>Fagales</taxon>
        <taxon>Myricaceae</taxon>
        <taxon>Morella</taxon>
    </lineage>
</organism>
<dbReference type="Proteomes" id="UP000516437">
    <property type="component" value="Chromosome 2"/>
</dbReference>
<feature type="region of interest" description="Disordered" evidence="1">
    <location>
        <begin position="143"/>
        <end position="202"/>
    </location>
</feature>
<gene>
    <name evidence="2" type="ORF">CJ030_MR2G004954</name>
</gene>
<evidence type="ECO:0000256" key="1">
    <source>
        <dbReference type="SAM" id="MobiDB-lite"/>
    </source>
</evidence>
<proteinExistence type="predicted"/>
<evidence type="ECO:0000313" key="2">
    <source>
        <dbReference type="EMBL" id="KAB1222564.1"/>
    </source>
</evidence>
<dbReference type="OrthoDB" id="1700851at2759"/>
<dbReference type="PANTHER" id="PTHR46519">
    <property type="entry name" value="RING/U-BOX SUPERFAMILY PROTEIN"/>
    <property type="match status" value="1"/>
</dbReference>
<dbReference type="EMBL" id="RXIC02000020">
    <property type="protein sequence ID" value="KAB1222564.1"/>
    <property type="molecule type" value="Genomic_DNA"/>
</dbReference>
<sequence length="211" mass="23495">MAASLQLNAKAFRTHFQLASVPRSKQAPKSCRIRCAATTPSKCYNITLLPGDGIGPERGIRRLCGRQALLDMIKKAETGRQSELQGLLEHRAVSQFAHRNRIQSLLRGRFLRNDRVVNSERPTSLAESELGLLRQRHTVSGLREGFSSRVDHTQVSSNDSDTSSNDESNGCTDDQTRANNAQDVLDEPREQPGPNNEKFSYEMSVLKFDVG</sequence>
<accession>A0A6A1WBB0</accession>
<keyword evidence="3" id="KW-1185">Reference proteome</keyword>
<reference evidence="2 3" key="1">
    <citation type="journal article" date="2019" name="Plant Biotechnol. J.">
        <title>The red bayberry genome and genetic basis of sex determination.</title>
        <authorList>
            <person name="Jia H.M."/>
            <person name="Jia H.J."/>
            <person name="Cai Q.L."/>
            <person name="Wang Y."/>
            <person name="Zhao H.B."/>
            <person name="Yang W.F."/>
            <person name="Wang G.Y."/>
            <person name="Li Y.H."/>
            <person name="Zhan D.L."/>
            <person name="Shen Y.T."/>
            <person name="Niu Q.F."/>
            <person name="Chang L."/>
            <person name="Qiu J."/>
            <person name="Zhao L."/>
            <person name="Xie H.B."/>
            <person name="Fu W.Y."/>
            <person name="Jin J."/>
            <person name="Li X.W."/>
            <person name="Jiao Y."/>
            <person name="Zhou C.C."/>
            <person name="Tu T."/>
            <person name="Chai C.Y."/>
            <person name="Gao J.L."/>
            <person name="Fan L.J."/>
            <person name="van de Weg E."/>
            <person name="Wang J.Y."/>
            <person name="Gao Z.S."/>
        </authorList>
    </citation>
    <scope>NUCLEOTIDE SEQUENCE [LARGE SCALE GENOMIC DNA]</scope>
    <source>
        <tissue evidence="2">Leaves</tissue>
    </source>
</reference>
<protein>
    <submittedName>
        <fullName evidence="2">3-isopropylmalate dehydrogenase, chloroplastic</fullName>
    </submittedName>
</protein>
<comment type="caution">
    <text evidence="2">The sequence shown here is derived from an EMBL/GenBank/DDBJ whole genome shotgun (WGS) entry which is preliminary data.</text>
</comment>
<dbReference type="PANTHER" id="PTHR46519:SF3">
    <property type="entry name" value="RING_U-BOX SUPERFAMILY PROTEIN"/>
    <property type="match status" value="1"/>
</dbReference>
<feature type="compositionally biased region" description="Polar residues" evidence="1">
    <location>
        <begin position="170"/>
        <end position="182"/>
    </location>
</feature>
<evidence type="ECO:0000313" key="3">
    <source>
        <dbReference type="Proteomes" id="UP000516437"/>
    </source>
</evidence>
<dbReference type="AlphaFoldDB" id="A0A6A1WBB0"/>
<feature type="compositionally biased region" description="Low complexity" evidence="1">
    <location>
        <begin position="156"/>
        <end position="169"/>
    </location>
</feature>